<dbReference type="EMBL" id="ALPT02000134">
    <property type="protein sequence ID" value="KGA95534.1"/>
    <property type="molecule type" value="Genomic_DNA"/>
</dbReference>
<dbReference type="InterPro" id="IPR052419">
    <property type="entry name" value="5_3-deoxyribonucleotidase-like"/>
</dbReference>
<reference evidence="5 7" key="2">
    <citation type="submission" date="2014-01" db="EMBL/GenBank/DDBJ databases">
        <title>Draft genome sequencing of Bacillus alcalophilus CGMCC 1.3604.</title>
        <authorList>
            <person name="Yang J."/>
            <person name="Diao L."/>
            <person name="Yang S."/>
        </authorList>
    </citation>
    <scope>NUCLEOTIDE SEQUENCE [LARGE SCALE GENOMIC DNA]</scope>
    <source>
        <strain evidence="5 7">CGMCC 1.3604</strain>
    </source>
</reference>
<dbReference type="EMBL" id="JALP01000363">
    <property type="protein sequence ID" value="THG88587.1"/>
    <property type="molecule type" value="Genomic_DNA"/>
</dbReference>
<dbReference type="Pfam" id="PF24694">
    <property type="entry name" value="LNS2_PITM1-3"/>
    <property type="match status" value="1"/>
</dbReference>
<dbReference type="Proteomes" id="UP000002754">
    <property type="component" value="Unassembled WGS sequence"/>
</dbReference>
<evidence type="ECO:0000313" key="5">
    <source>
        <dbReference type="EMBL" id="THG88587.1"/>
    </source>
</evidence>
<dbReference type="InterPro" id="IPR023214">
    <property type="entry name" value="HAD_sf"/>
</dbReference>
<dbReference type="SUPFAM" id="SSF56784">
    <property type="entry name" value="HAD-like"/>
    <property type="match status" value="1"/>
</dbReference>
<dbReference type="AlphaFoldDB" id="A0A094WCM4"/>
<dbReference type="InterPro" id="IPR036412">
    <property type="entry name" value="HAD-like_sf"/>
</dbReference>
<comment type="similarity">
    <text evidence="1 3">Belongs to the 5'(3')-deoxyribonucleotidase family.</text>
</comment>
<dbReference type="PANTHER" id="PTHR35134">
    <property type="entry name" value="NUCLEOTIDASE YQFW-RELATED"/>
    <property type="match status" value="1"/>
</dbReference>
<dbReference type="Proteomes" id="UP000297014">
    <property type="component" value="Unassembled WGS sequence"/>
</dbReference>
<sequence>MTEKIRFGLDIDGTVTDPATFIPYLNKDFNKTLTLDDLTEYDLTSILNITEDDFWKWMGQNESLIYKEAKMAPYANEIIHEWNKKHELIYITARRNHLFDTTKEWFLNTKLPYHHIEMVGKHDKLEAVRSHKIDIFFEDKHDNAVAIAEEFNIPVILMDTPYNRLTIPNNVIRTYNWQEAKQWVDKWLMEKERK</sequence>
<evidence type="ECO:0000256" key="2">
    <source>
        <dbReference type="ARBA" id="ARBA00022801"/>
    </source>
</evidence>
<name>A0A094WCM4_ALKAL</name>
<dbReference type="PANTHER" id="PTHR35134:SF2">
    <property type="entry name" value="NUCLEOTIDASE YQFW-RELATED"/>
    <property type="match status" value="1"/>
</dbReference>
<reference evidence="4 6" key="1">
    <citation type="journal article" date="2014" name="Genome Announc.">
        <title>Draft Genome Sequence of Bacillus alcalophilus AV1934, a Classic Alkaliphile Isolated from Human Feces in 1934.</title>
        <authorList>
            <person name="Attie O."/>
            <person name="Jayaprakash A."/>
            <person name="Shah H."/>
            <person name="Paulsen I.T."/>
            <person name="Morino M."/>
            <person name="Takahashi Y."/>
            <person name="Narumi I."/>
            <person name="Sachidanandam R."/>
            <person name="Satoh K."/>
            <person name="Ito M."/>
            <person name="Krulwich T.A."/>
        </authorList>
    </citation>
    <scope>NUCLEOTIDE SEQUENCE [LARGE SCALE GENOMIC DNA]</scope>
    <source>
        <strain evidence="4 6">AV1934</strain>
    </source>
</reference>
<accession>A0A094WCM4</accession>
<dbReference type="OrthoDB" id="2471595at2"/>
<dbReference type="Gene3D" id="3.40.50.1000">
    <property type="entry name" value="HAD superfamily/HAD-like"/>
    <property type="match status" value="1"/>
</dbReference>
<protein>
    <recommendedName>
        <fullName evidence="3">Nucleotidase</fullName>
        <ecNumber evidence="3">3.1.3.-</ecNumber>
    </recommendedName>
</protein>
<evidence type="ECO:0000313" key="6">
    <source>
        <dbReference type="Proteomes" id="UP000002754"/>
    </source>
</evidence>
<evidence type="ECO:0000256" key="1">
    <source>
        <dbReference type="ARBA" id="ARBA00009589"/>
    </source>
</evidence>
<evidence type="ECO:0000256" key="3">
    <source>
        <dbReference type="PIRNR" id="PIRNR021362"/>
    </source>
</evidence>
<keyword evidence="6" id="KW-1185">Reference proteome</keyword>
<keyword evidence="2 3" id="KW-0378">Hydrolase</keyword>
<dbReference type="eggNOG" id="COG5663">
    <property type="taxonomic scope" value="Bacteria"/>
</dbReference>
<dbReference type="RefSeq" id="WP_003320516.1">
    <property type="nucleotide sequence ID" value="NZ_ALPT02000134.1"/>
</dbReference>
<evidence type="ECO:0000313" key="4">
    <source>
        <dbReference type="EMBL" id="KGA95534.1"/>
    </source>
</evidence>
<organism evidence="4 6">
    <name type="scientific">Alkalihalobacillus alcalophilus ATCC 27647 = CGMCC 1.3604</name>
    <dbReference type="NCBI Taxonomy" id="1218173"/>
    <lineage>
        <taxon>Bacteria</taxon>
        <taxon>Bacillati</taxon>
        <taxon>Bacillota</taxon>
        <taxon>Bacilli</taxon>
        <taxon>Bacillales</taxon>
        <taxon>Bacillaceae</taxon>
        <taxon>Alkalihalobacillus</taxon>
    </lineage>
</organism>
<dbReference type="EC" id="3.1.3.-" evidence="3"/>
<comment type="caution">
    <text evidence="4">The sequence shown here is derived from an EMBL/GenBank/DDBJ whole genome shotgun (WGS) entry which is preliminary data.</text>
</comment>
<evidence type="ECO:0000313" key="7">
    <source>
        <dbReference type="Proteomes" id="UP000297014"/>
    </source>
</evidence>
<proteinExistence type="inferred from homology"/>
<dbReference type="GO" id="GO:0016787">
    <property type="term" value="F:hydrolase activity"/>
    <property type="evidence" value="ECO:0007669"/>
    <property type="project" value="UniProtKB-KW"/>
</dbReference>
<dbReference type="STRING" id="1218173.BALCAV_0221970"/>
<dbReference type="PIRSF" id="PIRSF021362">
    <property type="entry name" value="UCP021362_HAD"/>
    <property type="match status" value="1"/>
</dbReference>
<gene>
    <name evidence="5" type="ORF">AJ85_02280</name>
    <name evidence="4" type="ORF">BALCAV_0221970</name>
</gene>
<dbReference type="InterPro" id="IPR009206">
    <property type="entry name" value="Nucleotidase_putative"/>
</dbReference>